<dbReference type="EMBL" id="AXZF01000067">
    <property type="protein sequence ID" value="ERT68379.1"/>
    <property type="molecule type" value="Genomic_DNA"/>
</dbReference>
<keyword evidence="2" id="KW-0732">Signal</keyword>
<accession>U7VB58</accession>
<dbReference type="InterPro" id="IPR005546">
    <property type="entry name" value="Autotransporte_beta"/>
</dbReference>
<dbReference type="Pfam" id="PF03797">
    <property type="entry name" value="Autotransporter"/>
    <property type="match status" value="1"/>
</dbReference>
<organism evidence="4 5">
    <name type="scientific">Cetobacterium somerae ATCC BAA-474</name>
    <dbReference type="NCBI Taxonomy" id="1319815"/>
    <lineage>
        <taxon>Bacteria</taxon>
        <taxon>Fusobacteriati</taxon>
        <taxon>Fusobacteriota</taxon>
        <taxon>Fusobacteriia</taxon>
        <taxon>Fusobacteriales</taxon>
        <taxon>Fusobacteriaceae</taxon>
        <taxon>Cetobacterium</taxon>
    </lineage>
</organism>
<feature type="signal peptide" evidence="2">
    <location>
        <begin position="1"/>
        <end position="20"/>
    </location>
</feature>
<dbReference type="Proteomes" id="UP000017081">
    <property type="component" value="Unassembled WGS sequence"/>
</dbReference>
<evidence type="ECO:0000256" key="2">
    <source>
        <dbReference type="SAM" id="SignalP"/>
    </source>
</evidence>
<dbReference type="eggNOG" id="COG4625">
    <property type="taxonomic scope" value="Bacteria"/>
</dbReference>
<feature type="chain" id="PRO_5004688647" description="Autotransporter domain-containing protein" evidence="2">
    <location>
        <begin position="21"/>
        <end position="868"/>
    </location>
</feature>
<dbReference type="AlphaFoldDB" id="U7VB58"/>
<name>U7VB58_9FUSO</name>
<feature type="region of interest" description="Disordered" evidence="1">
    <location>
        <begin position="63"/>
        <end position="95"/>
    </location>
</feature>
<protein>
    <recommendedName>
        <fullName evidence="3">Autotransporter domain-containing protein</fullName>
    </recommendedName>
</protein>
<dbReference type="PROSITE" id="PS51208">
    <property type="entry name" value="AUTOTRANSPORTER"/>
    <property type="match status" value="1"/>
</dbReference>
<comment type="caution">
    <text evidence="4">The sequence shown here is derived from an EMBL/GenBank/DDBJ whole genome shotgun (WGS) entry which is preliminary data.</text>
</comment>
<dbReference type="SUPFAM" id="SSF103515">
    <property type="entry name" value="Autotransporter"/>
    <property type="match status" value="1"/>
</dbReference>
<feature type="compositionally biased region" description="Pro residues" evidence="1">
    <location>
        <begin position="63"/>
        <end position="75"/>
    </location>
</feature>
<keyword evidence="5" id="KW-1185">Reference proteome</keyword>
<evidence type="ECO:0000256" key="1">
    <source>
        <dbReference type="SAM" id="MobiDB-lite"/>
    </source>
</evidence>
<dbReference type="RefSeq" id="WP_023051304.1">
    <property type="nucleotide sequence ID" value="NZ_CP173062.2"/>
</dbReference>
<dbReference type="InterPro" id="IPR036709">
    <property type="entry name" value="Autotransporte_beta_dom_sf"/>
</dbReference>
<feature type="domain" description="Autotransporter" evidence="3">
    <location>
        <begin position="577"/>
        <end position="868"/>
    </location>
</feature>
<evidence type="ECO:0000259" key="3">
    <source>
        <dbReference type="PROSITE" id="PS51208"/>
    </source>
</evidence>
<proteinExistence type="predicted"/>
<evidence type="ECO:0000313" key="4">
    <source>
        <dbReference type="EMBL" id="ERT68379.1"/>
    </source>
</evidence>
<reference evidence="4 5" key="1">
    <citation type="submission" date="2013-08" db="EMBL/GenBank/DDBJ databases">
        <authorList>
            <person name="Weinstock G."/>
            <person name="Sodergren E."/>
            <person name="Wylie T."/>
            <person name="Fulton L."/>
            <person name="Fulton R."/>
            <person name="Fronick C."/>
            <person name="O'Laughlin M."/>
            <person name="Godfrey J."/>
            <person name="Miner T."/>
            <person name="Herter B."/>
            <person name="Appelbaum E."/>
            <person name="Cordes M."/>
            <person name="Lek S."/>
            <person name="Wollam A."/>
            <person name="Pepin K.H."/>
            <person name="Palsikar V.B."/>
            <person name="Mitreva M."/>
            <person name="Wilson R.K."/>
        </authorList>
    </citation>
    <scope>NUCLEOTIDE SEQUENCE [LARGE SCALE GENOMIC DNA]</scope>
    <source>
        <strain evidence="4 5">ATCC BAA-474</strain>
    </source>
</reference>
<evidence type="ECO:0000313" key="5">
    <source>
        <dbReference type="Proteomes" id="UP000017081"/>
    </source>
</evidence>
<gene>
    <name evidence="4" type="ORF">HMPREF0202_01768</name>
</gene>
<sequence>MKKFNLLLLALTLQTSNTFAQEQSGLIFWSDYNYFKDNTRPMSQIDNSYFKLSTKVITLPPVTPPKIPVLPPNPSSPKHDNTPDIDNPTSSGSATASPKNGYIFYNKLYYPGKNLYTDKLPLKGDLTITTNNAVGMGSILSGYTLYNKNTLTVNNNPGNTTTTGMQASGGGTVINEGNININGLYGNGINVISDGLGINNGKINLNSYYATGLEVYGKTKGINNGIISGNGYEGAQIFGEGEFTNSTTGIIDITHGNVGICVDGKGLAINDGVIKTYNTNFGMFSSYGTIINNGTITMNDTAKNPNNVASSGMGVSEGGKAINNGTINITGRSYSGMSGGKNTVLKNFGLININPPAPKDIYVDGSYAFQLSHSAVGTNGPSGVVNLNKNGILLNGKGTLHNWGKIIKPTTNTLPLIYDGGNLVMEKGGSIVTNTSTPTIKTMYLGKSYIGNNYNLISKVTLNDTLTKSAKEIKSNLYGYKLILHGNEAVFSKLSFSLLTDDPLGNYLQDIYYDSKNTSKDRLFDIILSSKNGNSFQNYLNEIFGREYFPSLIYQTRDAIEFGNNNILSHLTETPKILSKERYIFGYSFEKVNKSGYDNIAGYNQELNSLFIGKNYPLLSSLSSGWIFNYTRLNDKFKDDYGKREDNLFQGTGYLNYNKNNFNGLGALFLGYSRGDLDRNIQFDYSQYNDTLTSIKTVNFNETLNSKIKTFYVGGMGKISKLFNWNSFYLEPIGKFQSMGLFQRDINEHNGTYNLELDKLNGFLNTFYVGGEMGKDFAVKNYGIKLSLVGYLKQDLNDIDKNMKFKVQTLGNETGAINIDNKNRFSQEIGINVKVGELQTGLSIYTSYLYEFSKDNSWKIGAGISYIL</sequence>
<dbReference type="Gene3D" id="2.40.128.130">
    <property type="entry name" value="Autotransporter beta-domain"/>
    <property type="match status" value="1"/>
</dbReference>
<dbReference type="HOGENOM" id="CLU_311634_0_0_0"/>
<dbReference type="STRING" id="1319815.HMPREF0202_01768"/>